<dbReference type="Pfam" id="PF02706">
    <property type="entry name" value="Wzz"/>
    <property type="match status" value="1"/>
</dbReference>
<sequence length="498" mass="55425">MQEKEKSITLGDIFHVLWKNIILLAVITGCVFVIGAIYTFAIAKPTYKSNAAITVAIDYVSESTHQTTYDYTNSIRAVVTVADTIKNNSIIDPVVERYNEDLKDGNNTLVLPSYKLKYPLDESKWQTVSSTGLKEMTSKSLSEMVSVSYTTNSMMVTITVAAKNPIVSEYFADAIQTKCIEEATKAKEDGTKGVFFFADGNMVASSEAKEGEYASPNKKLYIIIAFLIGLVLGVIVIFVKEFMSNKFKTKAEIEASFDEKIVGVFPDRRLKKEQKDNKDVFLVDASIRSFEPYNKLLSNIKYSNLENPYKVIEFTSTLPDELKSTTAANLAFCMANNKNKVIIVDLDIRKAVLHKTFKVSKEAGIVDYIAGDITKEELIKHTESGVDIITVGKDVINPVAVLETSKIKELIEELRNEYDYVIIDTPPCLACSDAQIVAQYADGIIFSLALNQAKKKDILDCLNALKGVDASIIGISITKAESNKHDSYYYYYGNNEDK</sequence>
<dbReference type="CDD" id="cd05387">
    <property type="entry name" value="BY-kinase"/>
    <property type="match status" value="1"/>
</dbReference>
<evidence type="ECO:0000256" key="14">
    <source>
        <dbReference type="ARBA" id="ARBA00023136"/>
    </source>
</evidence>
<dbReference type="RefSeq" id="WP_162849829.1">
    <property type="nucleotide sequence ID" value="NZ_QXEV01000013.1"/>
</dbReference>
<dbReference type="InterPro" id="IPR003856">
    <property type="entry name" value="LPS_length_determ_N"/>
</dbReference>
<dbReference type="PANTHER" id="PTHR32309:SF13">
    <property type="entry name" value="FERRIC ENTEROBACTIN TRANSPORT PROTEIN FEPE"/>
    <property type="match status" value="1"/>
</dbReference>
<keyword evidence="6" id="KW-1003">Cell membrane</keyword>
<evidence type="ECO:0000256" key="3">
    <source>
        <dbReference type="ARBA" id="ARBA00007316"/>
    </source>
</evidence>
<dbReference type="Proteomes" id="UP000266506">
    <property type="component" value="Unassembled WGS sequence"/>
</dbReference>
<keyword evidence="10" id="KW-0547">Nucleotide-binding</keyword>
<dbReference type="InterPro" id="IPR050445">
    <property type="entry name" value="Bact_polysacc_biosynth/exp"/>
</dbReference>
<evidence type="ECO:0000256" key="5">
    <source>
        <dbReference type="ARBA" id="ARBA00011903"/>
    </source>
</evidence>
<evidence type="ECO:0000256" key="4">
    <source>
        <dbReference type="ARBA" id="ARBA00008883"/>
    </source>
</evidence>
<evidence type="ECO:0000259" key="19">
    <source>
        <dbReference type="Pfam" id="PF13614"/>
    </source>
</evidence>
<evidence type="ECO:0000256" key="16">
    <source>
        <dbReference type="ARBA" id="ARBA00051245"/>
    </source>
</evidence>
<keyword evidence="14 17" id="KW-0472">Membrane</keyword>
<comment type="similarity">
    <text evidence="2">Belongs to the CpsC/CapA family.</text>
</comment>
<evidence type="ECO:0000256" key="13">
    <source>
        <dbReference type="ARBA" id="ARBA00022989"/>
    </source>
</evidence>
<evidence type="ECO:0000256" key="2">
    <source>
        <dbReference type="ARBA" id="ARBA00006683"/>
    </source>
</evidence>
<evidence type="ECO:0000256" key="6">
    <source>
        <dbReference type="ARBA" id="ARBA00022475"/>
    </source>
</evidence>
<evidence type="ECO:0000313" key="21">
    <source>
        <dbReference type="Proteomes" id="UP000266506"/>
    </source>
</evidence>
<comment type="similarity">
    <text evidence="4">Belongs to the etk/wzc family.</text>
</comment>
<dbReference type="PANTHER" id="PTHR32309">
    <property type="entry name" value="TYROSINE-PROTEIN KINASE"/>
    <property type="match status" value="1"/>
</dbReference>
<keyword evidence="13 17" id="KW-1133">Transmembrane helix</keyword>
<keyword evidence="7" id="KW-0997">Cell inner membrane</keyword>
<dbReference type="PROSITE" id="PS51257">
    <property type="entry name" value="PROKAR_LIPOPROTEIN"/>
    <property type="match status" value="1"/>
</dbReference>
<evidence type="ECO:0000256" key="17">
    <source>
        <dbReference type="SAM" id="Phobius"/>
    </source>
</evidence>
<keyword evidence="8" id="KW-0808">Transferase</keyword>
<keyword evidence="9 17" id="KW-0812">Transmembrane</keyword>
<evidence type="ECO:0000256" key="15">
    <source>
        <dbReference type="ARBA" id="ARBA00023137"/>
    </source>
</evidence>
<dbReference type="GO" id="GO:0005524">
    <property type="term" value="F:ATP binding"/>
    <property type="evidence" value="ECO:0007669"/>
    <property type="project" value="UniProtKB-KW"/>
</dbReference>
<dbReference type="NCBIfam" id="TIGR01007">
    <property type="entry name" value="eps_fam"/>
    <property type="match status" value="1"/>
</dbReference>
<dbReference type="InParanoid" id="A0A397RPT0"/>
<evidence type="ECO:0000259" key="18">
    <source>
        <dbReference type="Pfam" id="PF02706"/>
    </source>
</evidence>
<evidence type="ECO:0000256" key="1">
    <source>
        <dbReference type="ARBA" id="ARBA00004429"/>
    </source>
</evidence>
<name>A0A397RPT0_9MOLU</name>
<protein>
    <recommendedName>
        <fullName evidence="5">non-specific protein-tyrosine kinase</fullName>
        <ecNumber evidence="5">2.7.10.2</ecNumber>
    </recommendedName>
</protein>
<dbReference type="InterPro" id="IPR005702">
    <property type="entry name" value="Wzc-like_C"/>
</dbReference>
<evidence type="ECO:0000256" key="8">
    <source>
        <dbReference type="ARBA" id="ARBA00022679"/>
    </source>
</evidence>
<dbReference type="Gene3D" id="3.40.50.300">
    <property type="entry name" value="P-loop containing nucleotide triphosphate hydrolases"/>
    <property type="match status" value="1"/>
</dbReference>
<evidence type="ECO:0000256" key="7">
    <source>
        <dbReference type="ARBA" id="ARBA00022519"/>
    </source>
</evidence>
<keyword evidence="21" id="KW-1185">Reference proteome</keyword>
<dbReference type="InterPro" id="IPR027417">
    <property type="entry name" value="P-loop_NTPase"/>
</dbReference>
<evidence type="ECO:0000256" key="10">
    <source>
        <dbReference type="ARBA" id="ARBA00022741"/>
    </source>
</evidence>
<feature type="domain" description="Polysaccharide chain length determinant N-terminal" evidence="18">
    <location>
        <begin position="7"/>
        <end position="95"/>
    </location>
</feature>
<feature type="transmembrane region" description="Helical" evidence="17">
    <location>
        <begin position="220"/>
        <end position="239"/>
    </location>
</feature>
<dbReference type="Pfam" id="PF13614">
    <property type="entry name" value="AAA_31"/>
    <property type="match status" value="1"/>
</dbReference>
<keyword evidence="11" id="KW-0418">Kinase</keyword>
<evidence type="ECO:0000256" key="11">
    <source>
        <dbReference type="ARBA" id="ARBA00022777"/>
    </source>
</evidence>
<dbReference type="AlphaFoldDB" id="A0A397RPT0"/>
<dbReference type="GO" id="GO:0005886">
    <property type="term" value="C:plasma membrane"/>
    <property type="evidence" value="ECO:0007669"/>
    <property type="project" value="UniProtKB-SubCell"/>
</dbReference>
<evidence type="ECO:0000256" key="12">
    <source>
        <dbReference type="ARBA" id="ARBA00022840"/>
    </source>
</evidence>
<dbReference type="InterPro" id="IPR025669">
    <property type="entry name" value="AAA_dom"/>
</dbReference>
<feature type="transmembrane region" description="Helical" evidence="17">
    <location>
        <begin position="21"/>
        <end position="41"/>
    </location>
</feature>
<reference evidence="20 21" key="1">
    <citation type="submission" date="2018-08" db="EMBL/GenBank/DDBJ databases">
        <title>Genomic Encyclopedia of Archaeal and Bacterial Type Strains, Phase II (KMG-II): from individual species to whole genera.</title>
        <authorList>
            <person name="Goeker M."/>
        </authorList>
    </citation>
    <scope>NUCLEOTIDE SEQUENCE [LARGE SCALE GENOMIC DNA]</scope>
    <source>
        <strain evidence="20 21">ATCC 27112</strain>
    </source>
</reference>
<feature type="domain" description="AAA" evidence="19">
    <location>
        <begin position="323"/>
        <end position="457"/>
    </location>
</feature>
<dbReference type="GO" id="GO:0004715">
    <property type="term" value="F:non-membrane spanning protein tyrosine kinase activity"/>
    <property type="evidence" value="ECO:0007669"/>
    <property type="project" value="UniProtKB-EC"/>
</dbReference>
<keyword evidence="15" id="KW-0829">Tyrosine-protein kinase</keyword>
<dbReference type="FunCoup" id="A0A397RPT0">
    <property type="interactions" value="13"/>
</dbReference>
<accession>A0A397RPT0</accession>
<dbReference type="SUPFAM" id="SSF52540">
    <property type="entry name" value="P-loop containing nucleoside triphosphate hydrolases"/>
    <property type="match status" value="1"/>
</dbReference>
<gene>
    <name evidence="20" type="ORF">EI71_01267</name>
</gene>
<dbReference type="EMBL" id="QXEV01000013">
    <property type="protein sequence ID" value="RIA75698.1"/>
    <property type="molecule type" value="Genomic_DNA"/>
</dbReference>
<comment type="caution">
    <text evidence="20">The sequence shown here is derived from an EMBL/GenBank/DDBJ whole genome shotgun (WGS) entry which is preliminary data.</text>
</comment>
<comment type="catalytic activity">
    <reaction evidence="16">
        <text>L-tyrosyl-[protein] + ATP = O-phospho-L-tyrosyl-[protein] + ADP + H(+)</text>
        <dbReference type="Rhea" id="RHEA:10596"/>
        <dbReference type="Rhea" id="RHEA-COMP:10136"/>
        <dbReference type="Rhea" id="RHEA-COMP:20101"/>
        <dbReference type="ChEBI" id="CHEBI:15378"/>
        <dbReference type="ChEBI" id="CHEBI:30616"/>
        <dbReference type="ChEBI" id="CHEBI:46858"/>
        <dbReference type="ChEBI" id="CHEBI:61978"/>
        <dbReference type="ChEBI" id="CHEBI:456216"/>
        <dbReference type="EC" id="2.7.10.2"/>
    </reaction>
</comment>
<comment type="subcellular location">
    <subcellularLocation>
        <location evidence="1">Cell inner membrane</location>
        <topology evidence="1">Multi-pass membrane protein</topology>
    </subcellularLocation>
</comment>
<proteinExistence type="inferred from homology"/>
<evidence type="ECO:0000256" key="9">
    <source>
        <dbReference type="ARBA" id="ARBA00022692"/>
    </source>
</evidence>
<keyword evidence="12" id="KW-0067">ATP-binding</keyword>
<dbReference type="EC" id="2.7.10.2" evidence="5"/>
<evidence type="ECO:0000313" key="20">
    <source>
        <dbReference type="EMBL" id="RIA75698.1"/>
    </source>
</evidence>
<comment type="similarity">
    <text evidence="3">Belongs to the CpsD/CapB family.</text>
</comment>
<organism evidence="20 21">
    <name type="scientific">Anaeroplasma bactoclasticum</name>
    <dbReference type="NCBI Taxonomy" id="2088"/>
    <lineage>
        <taxon>Bacteria</taxon>
        <taxon>Bacillati</taxon>
        <taxon>Mycoplasmatota</taxon>
        <taxon>Mollicutes</taxon>
        <taxon>Anaeroplasmatales</taxon>
        <taxon>Anaeroplasmataceae</taxon>
        <taxon>Anaeroplasma</taxon>
    </lineage>
</organism>